<comment type="catalytic activity">
    <reaction evidence="6 9 10">
        <text>4-methyl-5-(2-phosphooxyethyl)-thiazole + 4-amino-2-methyl-5-(diphosphooxymethyl)pyrimidine + H(+) = thiamine phosphate + diphosphate</text>
        <dbReference type="Rhea" id="RHEA:22328"/>
        <dbReference type="ChEBI" id="CHEBI:15378"/>
        <dbReference type="ChEBI" id="CHEBI:33019"/>
        <dbReference type="ChEBI" id="CHEBI:37575"/>
        <dbReference type="ChEBI" id="CHEBI:57841"/>
        <dbReference type="ChEBI" id="CHEBI:58296"/>
        <dbReference type="EC" id="2.5.1.3"/>
    </reaction>
</comment>
<dbReference type="InterPro" id="IPR013785">
    <property type="entry name" value="Aldolase_TIM"/>
</dbReference>
<name>A0A1M6DQ64_9FLAO</name>
<dbReference type="STRING" id="558155.SAMN04487911_10597"/>
<comment type="caution">
    <text evidence="9">Lacks conserved residue(s) required for the propagation of feature annotation.</text>
</comment>
<reference evidence="13 14" key="1">
    <citation type="submission" date="2016-11" db="EMBL/GenBank/DDBJ databases">
        <authorList>
            <person name="Jaros S."/>
            <person name="Januszkiewicz K."/>
            <person name="Wedrychowicz H."/>
        </authorList>
    </citation>
    <scope>NUCLEOTIDE SEQUENCE [LARGE SCALE GENOMIC DNA]</scope>
    <source>
        <strain evidence="13 14">CGMCC 1.8863</strain>
    </source>
</reference>
<dbReference type="NCBIfam" id="TIGR00693">
    <property type="entry name" value="thiE"/>
    <property type="match status" value="1"/>
</dbReference>
<sequence>MNHLYYISQGKTPEEHLTNIATVVRGGCRLVQLRLKGISQNMVLKTAMEAKRICNENDTTLIVNDDPQVAHAIDADGVHLGKEDSKIADARLLLGTTKIIGGTANTLEDCLELIESGVDYIGLGPYKFTSTKKNLSPVLGTEGIRKIITALSAKGHKVPVYAIGGVVKEDVEVLLDTGIFGLAVSGLLTNTSAESIAQLRQYVQKRYMATSI</sequence>
<dbReference type="GO" id="GO:0004789">
    <property type="term" value="F:thiamine-phosphate diphosphorylase activity"/>
    <property type="evidence" value="ECO:0007669"/>
    <property type="project" value="UniProtKB-UniRule"/>
</dbReference>
<evidence type="ECO:0000256" key="11">
    <source>
        <dbReference type="RuleBase" id="RU004253"/>
    </source>
</evidence>
<feature type="binding site" evidence="9">
    <location>
        <position position="165"/>
    </location>
    <ligand>
        <name>2-[(2R,5Z)-2-carboxy-4-methylthiazol-5(2H)-ylidene]ethyl phosphate</name>
        <dbReference type="ChEBI" id="CHEBI:62899"/>
    </ligand>
</feature>
<keyword evidence="5 9" id="KW-0784">Thiamine biosynthesis</keyword>
<dbReference type="InterPro" id="IPR022998">
    <property type="entry name" value="ThiamineP_synth_TenI"/>
</dbReference>
<dbReference type="EMBL" id="FQYX01000005">
    <property type="protein sequence ID" value="SHI75394.1"/>
    <property type="molecule type" value="Genomic_DNA"/>
</dbReference>
<evidence type="ECO:0000256" key="8">
    <source>
        <dbReference type="ARBA" id="ARBA00047883"/>
    </source>
</evidence>
<proteinExistence type="inferred from homology"/>
<dbReference type="GO" id="GO:0009229">
    <property type="term" value="P:thiamine diphosphate biosynthetic process"/>
    <property type="evidence" value="ECO:0007669"/>
    <property type="project" value="UniProtKB-UniRule"/>
</dbReference>
<dbReference type="EC" id="2.5.1.3" evidence="9"/>
<dbReference type="InterPro" id="IPR036206">
    <property type="entry name" value="ThiamineP_synth_sf"/>
</dbReference>
<dbReference type="GO" id="GO:0005737">
    <property type="term" value="C:cytoplasm"/>
    <property type="evidence" value="ECO:0007669"/>
    <property type="project" value="TreeGrafter"/>
</dbReference>
<protein>
    <recommendedName>
        <fullName evidence="9">Thiamine-phosphate synthase</fullName>
        <shortName evidence="9">TP synthase</shortName>
        <shortName evidence="9">TPS</shortName>
        <ecNumber evidence="9">2.5.1.3</ecNumber>
    </recommendedName>
    <alternativeName>
        <fullName evidence="9">Thiamine-phosphate pyrophosphorylase</fullName>
        <shortName evidence="9">TMP pyrophosphorylase</shortName>
        <shortName evidence="9">TMP-PPase</shortName>
    </alternativeName>
</protein>
<evidence type="ECO:0000256" key="4">
    <source>
        <dbReference type="ARBA" id="ARBA00022842"/>
    </source>
</evidence>
<dbReference type="RefSeq" id="WP_072763523.1">
    <property type="nucleotide sequence ID" value="NZ_FQYX01000005.1"/>
</dbReference>
<evidence type="ECO:0000256" key="1">
    <source>
        <dbReference type="ARBA" id="ARBA00005165"/>
    </source>
</evidence>
<dbReference type="HAMAP" id="MF_00097">
    <property type="entry name" value="TMP_synthase"/>
    <property type="match status" value="1"/>
</dbReference>
<dbReference type="OrthoDB" id="9812206at2"/>
<feature type="binding site" evidence="9">
    <location>
        <position position="65"/>
    </location>
    <ligand>
        <name>Mg(2+)</name>
        <dbReference type="ChEBI" id="CHEBI:18420"/>
    </ligand>
</feature>
<feature type="binding site" evidence="9">
    <location>
        <position position="132"/>
    </location>
    <ligand>
        <name>4-amino-2-methyl-5-(diphosphooxymethyl)pyrimidine</name>
        <dbReference type="ChEBI" id="CHEBI:57841"/>
    </ligand>
</feature>
<dbReference type="AlphaFoldDB" id="A0A1M6DQ64"/>
<feature type="domain" description="Thiamine phosphate synthase/TenI" evidence="12">
    <location>
        <begin position="4"/>
        <end position="185"/>
    </location>
</feature>
<dbReference type="CDD" id="cd00564">
    <property type="entry name" value="TMP_TenI"/>
    <property type="match status" value="1"/>
</dbReference>
<dbReference type="GO" id="GO:0000287">
    <property type="term" value="F:magnesium ion binding"/>
    <property type="evidence" value="ECO:0007669"/>
    <property type="project" value="UniProtKB-UniRule"/>
</dbReference>
<dbReference type="InterPro" id="IPR034291">
    <property type="entry name" value="TMP_synthase"/>
</dbReference>
<gene>
    <name evidence="9" type="primary">thiE</name>
    <name evidence="13" type="ORF">SAMN04487911_10597</name>
</gene>
<organism evidence="13 14">
    <name type="scientific">Arenibacter nanhaiticus</name>
    <dbReference type="NCBI Taxonomy" id="558155"/>
    <lineage>
        <taxon>Bacteria</taxon>
        <taxon>Pseudomonadati</taxon>
        <taxon>Bacteroidota</taxon>
        <taxon>Flavobacteriia</taxon>
        <taxon>Flavobacteriales</taxon>
        <taxon>Flavobacteriaceae</taxon>
        <taxon>Arenibacter</taxon>
    </lineage>
</organism>
<dbReference type="GO" id="GO:0009228">
    <property type="term" value="P:thiamine biosynthetic process"/>
    <property type="evidence" value="ECO:0007669"/>
    <property type="project" value="UniProtKB-KW"/>
</dbReference>
<comment type="cofactor">
    <cofactor evidence="9">
        <name>Mg(2+)</name>
        <dbReference type="ChEBI" id="CHEBI:18420"/>
    </cofactor>
    <text evidence="9">Binds 1 Mg(2+) ion per subunit.</text>
</comment>
<feature type="binding site" evidence="9">
    <location>
        <position position="84"/>
    </location>
    <ligand>
        <name>Mg(2+)</name>
        <dbReference type="ChEBI" id="CHEBI:18420"/>
    </ligand>
</feature>
<keyword evidence="2 9" id="KW-0808">Transferase</keyword>
<keyword evidence="3 9" id="KW-0479">Metal-binding</keyword>
<dbReference type="UniPathway" id="UPA00060">
    <property type="reaction ID" value="UER00141"/>
</dbReference>
<comment type="catalytic activity">
    <reaction evidence="8 9 10">
        <text>2-[(2R,5Z)-2-carboxy-4-methylthiazol-5(2H)-ylidene]ethyl phosphate + 4-amino-2-methyl-5-(diphosphooxymethyl)pyrimidine + 2 H(+) = thiamine phosphate + CO2 + diphosphate</text>
        <dbReference type="Rhea" id="RHEA:47844"/>
        <dbReference type="ChEBI" id="CHEBI:15378"/>
        <dbReference type="ChEBI" id="CHEBI:16526"/>
        <dbReference type="ChEBI" id="CHEBI:33019"/>
        <dbReference type="ChEBI" id="CHEBI:37575"/>
        <dbReference type="ChEBI" id="CHEBI:57841"/>
        <dbReference type="ChEBI" id="CHEBI:62899"/>
        <dbReference type="EC" id="2.5.1.3"/>
    </reaction>
</comment>
<evidence type="ECO:0000256" key="3">
    <source>
        <dbReference type="ARBA" id="ARBA00022723"/>
    </source>
</evidence>
<evidence type="ECO:0000256" key="7">
    <source>
        <dbReference type="ARBA" id="ARBA00047851"/>
    </source>
</evidence>
<dbReference type="PANTHER" id="PTHR20857">
    <property type="entry name" value="THIAMINE-PHOSPHATE PYROPHOSPHORYLASE"/>
    <property type="match status" value="1"/>
</dbReference>
<dbReference type="Proteomes" id="UP000184231">
    <property type="component" value="Unassembled WGS sequence"/>
</dbReference>
<dbReference type="SUPFAM" id="SSF51391">
    <property type="entry name" value="Thiamin phosphate synthase"/>
    <property type="match status" value="1"/>
</dbReference>
<evidence type="ECO:0000313" key="14">
    <source>
        <dbReference type="Proteomes" id="UP000184231"/>
    </source>
</evidence>
<comment type="catalytic activity">
    <reaction evidence="7 9 10">
        <text>2-(2-carboxy-4-methylthiazol-5-yl)ethyl phosphate + 4-amino-2-methyl-5-(diphosphooxymethyl)pyrimidine + 2 H(+) = thiamine phosphate + CO2 + diphosphate</text>
        <dbReference type="Rhea" id="RHEA:47848"/>
        <dbReference type="ChEBI" id="CHEBI:15378"/>
        <dbReference type="ChEBI" id="CHEBI:16526"/>
        <dbReference type="ChEBI" id="CHEBI:33019"/>
        <dbReference type="ChEBI" id="CHEBI:37575"/>
        <dbReference type="ChEBI" id="CHEBI:57841"/>
        <dbReference type="ChEBI" id="CHEBI:62890"/>
        <dbReference type="EC" id="2.5.1.3"/>
    </reaction>
</comment>
<dbReference type="Gene3D" id="3.20.20.70">
    <property type="entry name" value="Aldolase class I"/>
    <property type="match status" value="1"/>
</dbReference>
<accession>A0A1M6DQ64</accession>
<dbReference type="PANTHER" id="PTHR20857:SF15">
    <property type="entry name" value="THIAMINE-PHOSPHATE SYNTHASE"/>
    <property type="match status" value="1"/>
</dbReference>
<comment type="function">
    <text evidence="9">Condenses 4-methyl-5-(beta-hydroxyethyl)thiazole monophosphate (THZ-P) and 2-methyl-4-amino-5-hydroxymethyl pyrimidine pyrophosphate (HMP-PP) to form thiamine monophosphate (TMP).</text>
</comment>
<feature type="binding site" evidence="9">
    <location>
        <position position="64"/>
    </location>
    <ligand>
        <name>4-amino-2-methyl-5-(diphosphooxymethyl)pyrimidine</name>
        <dbReference type="ChEBI" id="CHEBI:57841"/>
    </ligand>
</feature>
<feature type="binding site" evidence="9">
    <location>
        <begin position="129"/>
        <end position="131"/>
    </location>
    <ligand>
        <name>2-[(2R,5Z)-2-carboxy-4-methylthiazol-5(2H)-ylidene]ethyl phosphate</name>
        <dbReference type="ChEBI" id="CHEBI:62899"/>
    </ligand>
</feature>
<feature type="binding site" evidence="9">
    <location>
        <begin position="32"/>
        <end position="36"/>
    </location>
    <ligand>
        <name>4-amino-2-methyl-5-(diphosphooxymethyl)pyrimidine</name>
        <dbReference type="ChEBI" id="CHEBI:57841"/>
    </ligand>
</feature>
<evidence type="ECO:0000313" key="13">
    <source>
        <dbReference type="EMBL" id="SHI75394.1"/>
    </source>
</evidence>
<evidence type="ECO:0000256" key="5">
    <source>
        <dbReference type="ARBA" id="ARBA00022977"/>
    </source>
</evidence>
<keyword evidence="14" id="KW-1185">Reference proteome</keyword>
<comment type="similarity">
    <text evidence="9 10">Belongs to the thiamine-phosphate synthase family.</text>
</comment>
<dbReference type="Pfam" id="PF02581">
    <property type="entry name" value="TMP-TENI"/>
    <property type="match status" value="1"/>
</dbReference>
<evidence type="ECO:0000256" key="9">
    <source>
        <dbReference type="HAMAP-Rule" id="MF_00097"/>
    </source>
</evidence>
<keyword evidence="4 9" id="KW-0460">Magnesium</keyword>
<comment type="pathway">
    <text evidence="1 9 11">Cofactor biosynthesis; thiamine diphosphate biosynthesis; thiamine phosphate from 4-amino-2-methyl-5-diphosphomethylpyrimidine and 4-methyl-5-(2-phosphoethyl)-thiazole: step 1/1.</text>
</comment>
<evidence type="ECO:0000256" key="6">
    <source>
        <dbReference type="ARBA" id="ARBA00047334"/>
    </source>
</evidence>
<feature type="binding site" evidence="9">
    <location>
        <position position="103"/>
    </location>
    <ligand>
        <name>4-amino-2-methyl-5-(diphosphooxymethyl)pyrimidine</name>
        <dbReference type="ChEBI" id="CHEBI:57841"/>
    </ligand>
</feature>
<evidence type="ECO:0000259" key="12">
    <source>
        <dbReference type="Pfam" id="PF02581"/>
    </source>
</evidence>
<evidence type="ECO:0000256" key="10">
    <source>
        <dbReference type="RuleBase" id="RU003826"/>
    </source>
</evidence>
<evidence type="ECO:0000256" key="2">
    <source>
        <dbReference type="ARBA" id="ARBA00022679"/>
    </source>
</evidence>